<accession>A0A8H5KF78</accession>
<keyword evidence="1" id="KW-0175">Coiled coil</keyword>
<protein>
    <submittedName>
        <fullName evidence="2">Uncharacterized protein</fullName>
    </submittedName>
</protein>
<keyword evidence="3" id="KW-1185">Reference proteome</keyword>
<evidence type="ECO:0000313" key="3">
    <source>
        <dbReference type="Proteomes" id="UP000544095"/>
    </source>
</evidence>
<evidence type="ECO:0000256" key="1">
    <source>
        <dbReference type="SAM" id="Coils"/>
    </source>
</evidence>
<proteinExistence type="predicted"/>
<feature type="coiled-coil region" evidence="1">
    <location>
        <begin position="82"/>
        <end position="129"/>
    </location>
</feature>
<gene>
    <name evidence="2" type="ORF">FPANT_12536</name>
</gene>
<comment type="caution">
    <text evidence="2">The sequence shown here is derived from an EMBL/GenBank/DDBJ whole genome shotgun (WGS) entry which is preliminary data.</text>
</comment>
<dbReference type="Proteomes" id="UP000544095">
    <property type="component" value="Unassembled WGS sequence"/>
</dbReference>
<dbReference type="AlphaFoldDB" id="A0A8H5KF78"/>
<reference evidence="2 3" key="1">
    <citation type="submission" date="2020-05" db="EMBL/GenBank/DDBJ databases">
        <title>Identification and distribution of gene clusters putatively required for synthesis of sphingolipid metabolism inhibitors in phylogenetically diverse species of the filamentous fungus Fusarium.</title>
        <authorList>
            <person name="Kim H.-S."/>
            <person name="Busman M."/>
            <person name="Brown D.W."/>
            <person name="Divon H."/>
            <person name="Uhlig S."/>
            <person name="Proctor R.H."/>
        </authorList>
    </citation>
    <scope>NUCLEOTIDE SEQUENCE [LARGE SCALE GENOMIC DNA]</scope>
    <source>
        <strain evidence="2 3">NRRL 25211</strain>
    </source>
</reference>
<name>A0A8H5KF78_9HYPO</name>
<organism evidence="2 3">
    <name type="scientific">Fusarium pseudoanthophilum</name>
    <dbReference type="NCBI Taxonomy" id="48495"/>
    <lineage>
        <taxon>Eukaryota</taxon>
        <taxon>Fungi</taxon>
        <taxon>Dikarya</taxon>
        <taxon>Ascomycota</taxon>
        <taxon>Pezizomycotina</taxon>
        <taxon>Sordariomycetes</taxon>
        <taxon>Hypocreomycetidae</taxon>
        <taxon>Hypocreales</taxon>
        <taxon>Nectriaceae</taxon>
        <taxon>Fusarium</taxon>
        <taxon>Fusarium fujikuroi species complex</taxon>
    </lineage>
</organism>
<dbReference type="EMBL" id="JAAOAR010000832">
    <property type="protein sequence ID" value="KAF5573180.1"/>
    <property type="molecule type" value="Genomic_DNA"/>
</dbReference>
<evidence type="ECO:0000313" key="2">
    <source>
        <dbReference type="EMBL" id="KAF5573180.1"/>
    </source>
</evidence>
<sequence length="146" mass="16380">MHAIAPGAARCRRCQHPETYGRCITVSSAIVGNPHPAYQPEQIIRGSELACVAVNLIHAVKAFQASSDEDANAPQLESIREVRKLDEQLYMKMREIKRLKEKFDEKIQAANLGQKLDEKKRAVEKLQTEIGQRKSSLRGLLNSIAM</sequence>